<sequence>MTRISAKEIALQLRRKRSSAMAQAVVSAFTERLQEEAVKQGGYLSQAHIKQLDIEFQAKADQLTNVFEQAFQDAAREQEELKWSAIKRPAFDRLIVKRFEHLFVHRGADGIPHGSVSRRLLPGFFLALNMMLGPDDLRKFHNRCDLAVDRIMKGKLPVDWDFVDKDAEILEIILDAQYAIAVHFEDTARRSTWFTQIVNSHLAPPTHDHAADANWELSHRALHMLLNGLMSDLHKAVSDDLAWRHFKDRHPEADRTSIAVILERFD</sequence>
<organism evidence="1 2">
    <name type="scientific">Magnetovibrio blakemorei</name>
    <dbReference type="NCBI Taxonomy" id="28181"/>
    <lineage>
        <taxon>Bacteria</taxon>
        <taxon>Pseudomonadati</taxon>
        <taxon>Pseudomonadota</taxon>
        <taxon>Alphaproteobacteria</taxon>
        <taxon>Rhodospirillales</taxon>
        <taxon>Magnetovibrionaceae</taxon>
        <taxon>Magnetovibrio</taxon>
    </lineage>
</organism>
<reference evidence="2" key="1">
    <citation type="submission" date="2016-07" db="EMBL/GenBank/DDBJ databases">
        <authorList>
            <person name="Florea S."/>
            <person name="Webb J.S."/>
            <person name="Jaromczyk J."/>
            <person name="Schardl C.L."/>
        </authorList>
    </citation>
    <scope>NUCLEOTIDE SEQUENCE [LARGE SCALE GENOMIC DNA]</scope>
    <source>
        <strain evidence="2">MV-1</strain>
    </source>
</reference>
<comment type="caution">
    <text evidence="1">The sequence shown here is derived from an EMBL/GenBank/DDBJ whole genome shotgun (WGS) entry which is preliminary data.</text>
</comment>
<evidence type="ECO:0000313" key="2">
    <source>
        <dbReference type="Proteomes" id="UP000095347"/>
    </source>
</evidence>
<dbReference type="Proteomes" id="UP000095347">
    <property type="component" value="Unassembled WGS sequence"/>
</dbReference>
<dbReference type="AlphaFoldDB" id="A0A1E5Q8C5"/>
<dbReference type="RefSeq" id="WP_069957766.1">
    <property type="nucleotide sequence ID" value="NZ_MCGG01000021.1"/>
</dbReference>
<gene>
    <name evidence="1" type="ORF">BEN30_09340</name>
</gene>
<evidence type="ECO:0000313" key="1">
    <source>
        <dbReference type="EMBL" id="OEJ67613.1"/>
    </source>
</evidence>
<protein>
    <submittedName>
        <fullName evidence="1">Uncharacterized protein</fullName>
    </submittedName>
</protein>
<dbReference type="EMBL" id="MCGG01000021">
    <property type="protein sequence ID" value="OEJ67613.1"/>
    <property type="molecule type" value="Genomic_DNA"/>
</dbReference>
<proteinExistence type="predicted"/>
<keyword evidence="2" id="KW-1185">Reference proteome</keyword>
<dbReference type="OrthoDB" id="7356265at2"/>
<name>A0A1E5Q8C5_9PROT</name>
<accession>A0A1E5Q8C5</accession>